<keyword evidence="1" id="KW-1133">Transmembrane helix</keyword>
<keyword evidence="1" id="KW-0472">Membrane</keyword>
<dbReference type="EMBL" id="LAZR01001646">
    <property type="protein sequence ID" value="KKN41444.1"/>
    <property type="molecule type" value="Genomic_DNA"/>
</dbReference>
<feature type="transmembrane region" description="Helical" evidence="1">
    <location>
        <begin position="50"/>
        <end position="67"/>
    </location>
</feature>
<comment type="caution">
    <text evidence="2">The sequence shown here is derived from an EMBL/GenBank/DDBJ whole genome shotgun (WGS) entry which is preliminary data.</text>
</comment>
<accession>A0A0F9QFZ1</accession>
<reference evidence="2" key="1">
    <citation type="journal article" date="2015" name="Nature">
        <title>Complex archaea that bridge the gap between prokaryotes and eukaryotes.</title>
        <authorList>
            <person name="Spang A."/>
            <person name="Saw J.H."/>
            <person name="Jorgensen S.L."/>
            <person name="Zaremba-Niedzwiedzka K."/>
            <person name="Martijn J."/>
            <person name="Lind A.E."/>
            <person name="van Eijk R."/>
            <person name="Schleper C."/>
            <person name="Guy L."/>
            <person name="Ettema T.J."/>
        </authorList>
    </citation>
    <scope>NUCLEOTIDE SEQUENCE</scope>
</reference>
<sequence>MTNAQFDMLEKQYGREEALYVKRSLEAMDRSMKLQEQYTMNMLGSPLPGIVWPIVLLVLALIGASLWR</sequence>
<keyword evidence="1" id="KW-0812">Transmembrane</keyword>
<protein>
    <submittedName>
        <fullName evidence="2">Uncharacterized protein</fullName>
    </submittedName>
</protein>
<gene>
    <name evidence="2" type="ORF">LCGC14_0723150</name>
</gene>
<organism evidence="2">
    <name type="scientific">marine sediment metagenome</name>
    <dbReference type="NCBI Taxonomy" id="412755"/>
    <lineage>
        <taxon>unclassified sequences</taxon>
        <taxon>metagenomes</taxon>
        <taxon>ecological metagenomes</taxon>
    </lineage>
</organism>
<name>A0A0F9QFZ1_9ZZZZ</name>
<evidence type="ECO:0000313" key="2">
    <source>
        <dbReference type="EMBL" id="KKN41444.1"/>
    </source>
</evidence>
<proteinExistence type="predicted"/>
<dbReference type="AlphaFoldDB" id="A0A0F9QFZ1"/>
<evidence type="ECO:0000256" key="1">
    <source>
        <dbReference type="SAM" id="Phobius"/>
    </source>
</evidence>